<keyword evidence="1" id="KW-0472">Membrane</keyword>
<keyword evidence="1" id="KW-1133">Transmembrane helix</keyword>
<dbReference type="EMBL" id="JASNQZ010000006">
    <property type="protein sequence ID" value="KAL0956226.1"/>
    <property type="molecule type" value="Genomic_DNA"/>
</dbReference>
<gene>
    <name evidence="2" type="ORF">HGRIS_002382</name>
</gene>
<keyword evidence="1" id="KW-0812">Transmembrane</keyword>
<evidence type="ECO:0000313" key="3">
    <source>
        <dbReference type="Proteomes" id="UP001556367"/>
    </source>
</evidence>
<keyword evidence="3" id="KW-1185">Reference proteome</keyword>
<protein>
    <submittedName>
        <fullName evidence="2">Uncharacterized protein</fullName>
    </submittedName>
</protein>
<organism evidence="2 3">
    <name type="scientific">Hohenbuehelia grisea</name>
    <dbReference type="NCBI Taxonomy" id="104357"/>
    <lineage>
        <taxon>Eukaryota</taxon>
        <taxon>Fungi</taxon>
        <taxon>Dikarya</taxon>
        <taxon>Basidiomycota</taxon>
        <taxon>Agaricomycotina</taxon>
        <taxon>Agaricomycetes</taxon>
        <taxon>Agaricomycetidae</taxon>
        <taxon>Agaricales</taxon>
        <taxon>Pleurotineae</taxon>
        <taxon>Pleurotaceae</taxon>
        <taxon>Hohenbuehelia</taxon>
    </lineage>
</organism>
<evidence type="ECO:0000313" key="2">
    <source>
        <dbReference type="EMBL" id="KAL0956226.1"/>
    </source>
</evidence>
<evidence type="ECO:0000256" key="1">
    <source>
        <dbReference type="SAM" id="Phobius"/>
    </source>
</evidence>
<sequence length="218" mass="23396">MQANKRLPTTASTVTRRPVALFSGATVFWACWKKVEVDALDNRAADESMVVAVTIGTNRSVSRASQRRSDSPLLLEKSSLCGWSSDAERERPSSFPPCLSVVSGWSSTLAKFFGAVSAVKVTRDVAAVSAETVAGSDEVRTTVTVVKPARRFSLQFGKQMVYCCSLTVGSRKIVTMRMVVNSSSIAVVKSIVVVRVTVLGLSVAMVITIVSSVVCSYF</sequence>
<comment type="caution">
    <text evidence="2">The sequence shown here is derived from an EMBL/GenBank/DDBJ whole genome shotgun (WGS) entry which is preliminary data.</text>
</comment>
<name>A0ABR3JL09_9AGAR</name>
<accession>A0ABR3JL09</accession>
<feature type="transmembrane region" description="Helical" evidence="1">
    <location>
        <begin position="192"/>
        <end position="214"/>
    </location>
</feature>
<dbReference type="Proteomes" id="UP001556367">
    <property type="component" value="Unassembled WGS sequence"/>
</dbReference>
<reference evidence="3" key="1">
    <citation type="submission" date="2024-06" db="EMBL/GenBank/DDBJ databases">
        <title>Multi-omics analyses provide insights into the biosynthesis of the anticancer antibiotic pleurotin in Hohenbuehelia grisea.</title>
        <authorList>
            <person name="Weaver J.A."/>
            <person name="Alberti F."/>
        </authorList>
    </citation>
    <scope>NUCLEOTIDE SEQUENCE [LARGE SCALE GENOMIC DNA]</scope>
    <source>
        <strain evidence="3">T-177</strain>
    </source>
</reference>
<proteinExistence type="predicted"/>